<keyword evidence="2" id="KW-0067">ATP-binding</keyword>
<evidence type="ECO:0000313" key="6">
    <source>
        <dbReference type="Proteomes" id="UP000268908"/>
    </source>
</evidence>
<name>A0A497X7T0_9PROT</name>
<evidence type="ECO:0000256" key="3">
    <source>
        <dbReference type="SAM" id="MobiDB-lite"/>
    </source>
</evidence>
<protein>
    <submittedName>
        <fullName evidence="5">Fic/DOC family protein</fullName>
    </submittedName>
</protein>
<dbReference type="InterPro" id="IPR036597">
    <property type="entry name" value="Fido-like_dom_sf"/>
</dbReference>
<comment type="caution">
    <text evidence="5">The sequence shown here is derived from an EMBL/GenBank/DDBJ whole genome shotgun (WGS) entry which is preliminary data.</text>
</comment>
<dbReference type="AlphaFoldDB" id="A0A497X7T0"/>
<reference evidence="5 6" key="1">
    <citation type="submission" date="2018-10" db="EMBL/GenBank/DDBJ databases">
        <title>Genomic Encyclopedia of Type Strains, Phase IV (KMG-IV): sequencing the most valuable type-strain genomes for metagenomic binning, comparative biology and taxonomic classification.</title>
        <authorList>
            <person name="Goeker M."/>
        </authorList>
    </citation>
    <scope>NUCLEOTIDE SEQUENCE [LARGE SCALE GENOMIC DNA]</scope>
    <source>
        <strain evidence="5 6">DSM 26916</strain>
    </source>
</reference>
<dbReference type="GO" id="GO:0005524">
    <property type="term" value="F:ATP binding"/>
    <property type="evidence" value="ECO:0007669"/>
    <property type="project" value="UniProtKB-KW"/>
</dbReference>
<evidence type="ECO:0000259" key="4">
    <source>
        <dbReference type="PROSITE" id="PS51459"/>
    </source>
</evidence>
<gene>
    <name evidence="5" type="ORF">DFR35_2842</name>
</gene>
<organism evidence="5 6">
    <name type="scientific">Sulfurisoma sediminicola</name>
    <dbReference type="NCBI Taxonomy" id="1381557"/>
    <lineage>
        <taxon>Bacteria</taxon>
        <taxon>Pseudomonadati</taxon>
        <taxon>Pseudomonadota</taxon>
        <taxon>Betaproteobacteria</taxon>
        <taxon>Nitrosomonadales</taxon>
        <taxon>Sterolibacteriaceae</taxon>
        <taxon>Sulfurisoma</taxon>
    </lineage>
</organism>
<evidence type="ECO:0000256" key="1">
    <source>
        <dbReference type="PIRSR" id="PIRSR640198-1"/>
    </source>
</evidence>
<dbReference type="RefSeq" id="WP_211327915.1">
    <property type="nucleotide sequence ID" value="NZ_RCCI01000009.1"/>
</dbReference>
<dbReference type="EMBL" id="RCCI01000009">
    <property type="protein sequence ID" value="RLJ61638.1"/>
    <property type="molecule type" value="Genomic_DNA"/>
</dbReference>
<evidence type="ECO:0000313" key="5">
    <source>
        <dbReference type="EMBL" id="RLJ61638.1"/>
    </source>
</evidence>
<dbReference type="InterPro" id="IPR040198">
    <property type="entry name" value="Fido_containing"/>
</dbReference>
<feature type="region of interest" description="Disordered" evidence="3">
    <location>
        <begin position="1"/>
        <end position="47"/>
    </location>
</feature>
<dbReference type="PANTHER" id="PTHR13504">
    <property type="entry name" value="FIDO DOMAIN-CONTAINING PROTEIN DDB_G0283145"/>
    <property type="match status" value="1"/>
</dbReference>
<sequence length="236" mass="25325">MACPPRGRGQPARRLSGESAGLHPELDGAGERAGGSHPSGGAADSTRPLDATRELASAAGTLTYGEVAERLAAKVADCLDEVLDTEPAAIEFSADWLRDIHRCIAGELFPDWAGGFRSTDVQVGAHLPPPAFEVPVQVRNFCLDLEERTRHVAGVESIAELLAWADWRFQWIHPFKDFNGRVGRILLVALAYRLGLPPLDPAAGNAERADYFAALRAADAGDSGPLKELWLVRLSG</sequence>
<keyword evidence="6" id="KW-1185">Reference proteome</keyword>
<evidence type="ECO:0000256" key="2">
    <source>
        <dbReference type="PIRSR" id="PIRSR640198-2"/>
    </source>
</evidence>
<dbReference type="Gene3D" id="1.10.3290.10">
    <property type="entry name" value="Fido-like domain"/>
    <property type="match status" value="1"/>
</dbReference>
<feature type="active site" evidence="1">
    <location>
        <position position="173"/>
    </location>
</feature>
<dbReference type="Pfam" id="PF02661">
    <property type="entry name" value="Fic"/>
    <property type="match status" value="1"/>
</dbReference>
<dbReference type="SUPFAM" id="SSF140931">
    <property type="entry name" value="Fic-like"/>
    <property type="match status" value="1"/>
</dbReference>
<feature type="domain" description="Fido" evidence="4">
    <location>
        <begin position="92"/>
        <end position="233"/>
    </location>
</feature>
<feature type="binding site" evidence="2">
    <location>
        <begin position="177"/>
        <end position="184"/>
    </location>
    <ligand>
        <name>ATP</name>
        <dbReference type="ChEBI" id="CHEBI:30616"/>
    </ligand>
</feature>
<dbReference type="PANTHER" id="PTHR13504:SF38">
    <property type="entry name" value="FIDO DOMAIN-CONTAINING PROTEIN"/>
    <property type="match status" value="1"/>
</dbReference>
<dbReference type="Proteomes" id="UP000268908">
    <property type="component" value="Unassembled WGS sequence"/>
</dbReference>
<keyword evidence="2" id="KW-0547">Nucleotide-binding</keyword>
<dbReference type="InterPro" id="IPR003812">
    <property type="entry name" value="Fido"/>
</dbReference>
<proteinExistence type="predicted"/>
<dbReference type="PROSITE" id="PS51459">
    <property type="entry name" value="FIDO"/>
    <property type="match status" value="1"/>
</dbReference>
<feature type="binding site" evidence="2">
    <location>
        <begin position="123"/>
        <end position="126"/>
    </location>
    <ligand>
        <name>ATP</name>
        <dbReference type="ChEBI" id="CHEBI:30616"/>
    </ligand>
</feature>
<accession>A0A497X7T0</accession>